<evidence type="ECO:0000313" key="2">
    <source>
        <dbReference type="Proteomes" id="UP000887013"/>
    </source>
</evidence>
<reference evidence="1" key="1">
    <citation type="submission" date="2020-08" db="EMBL/GenBank/DDBJ databases">
        <title>Multicomponent nature underlies the extraordinary mechanical properties of spider dragline silk.</title>
        <authorList>
            <person name="Kono N."/>
            <person name="Nakamura H."/>
            <person name="Mori M."/>
            <person name="Yoshida Y."/>
            <person name="Ohtoshi R."/>
            <person name="Malay A.D."/>
            <person name="Moran D.A.P."/>
            <person name="Tomita M."/>
            <person name="Numata K."/>
            <person name="Arakawa K."/>
        </authorList>
    </citation>
    <scope>NUCLEOTIDE SEQUENCE</scope>
</reference>
<comment type="caution">
    <text evidence="1">The sequence shown here is derived from an EMBL/GenBank/DDBJ whole genome shotgun (WGS) entry which is preliminary data.</text>
</comment>
<sequence length="99" mass="11390">MTEDSRSSIQDSRLEACCLNSHEIPGSCPTRAEIKELPHEPPYETLFSCWERQSPQIFSTTHGWLCCCRNDGYIPTNDVVLCFEMLFEAVVQMSTLHQY</sequence>
<evidence type="ECO:0000313" key="1">
    <source>
        <dbReference type="EMBL" id="GFT64756.1"/>
    </source>
</evidence>
<protein>
    <submittedName>
        <fullName evidence="1">Uncharacterized protein</fullName>
    </submittedName>
</protein>
<dbReference type="Proteomes" id="UP000887013">
    <property type="component" value="Unassembled WGS sequence"/>
</dbReference>
<proteinExistence type="predicted"/>
<organism evidence="1 2">
    <name type="scientific">Nephila pilipes</name>
    <name type="common">Giant wood spider</name>
    <name type="synonym">Nephila maculata</name>
    <dbReference type="NCBI Taxonomy" id="299642"/>
    <lineage>
        <taxon>Eukaryota</taxon>
        <taxon>Metazoa</taxon>
        <taxon>Ecdysozoa</taxon>
        <taxon>Arthropoda</taxon>
        <taxon>Chelicerata</taxon>
        <taxon>Arachnida</taxon>
        <taxon>Araneae</taxon>
        <taxon>Araneomorphae</taxon>
        <taxon>Entelegynae</taxon>
        <taxon>Araneoidea</taxon>
        <taxon>Nephilidae</taxon>
        <taxon>Nephila</taxon>
    </lineage>
</organism>
<accession>A0A8X6TYZ6</accession>
<keyword evidence="2" id="KW-1185">Reference proteome</keyword>
<gene>
    <name evidence="1" type="ORF">NPIL_177321</name>
</gene>
<name>A0A8X6TYZ6_NEPPI</name>
<dbReference type="EMBL" id="BMAW01068493">
    <property type="protein sequence ID" value="GFT64756.1"/>
    <property type="molecule type" value="Genomic_DNA"/>
</dbReference>
<dbReference type="AlphaFoldDB" id="A0A8X6TYZ6"/>